<comment type="caution">
    <text evidence="1">The sequence shown here is derived from an EMBL/GenBank/DDBJ whole genome shotgun (WGS) entry which is preliminary data.</text>
</comment>
<sequence>MTERRVGGTEGAGAQVEALTEPRCWELLRHAEIGRLAVWVEDHPEIFPVNFTVDRGALVFRTAEGTKVSAALGDAAVALETDGPDAGSGTAWSVVVKGRAQQITDSAGLMDTVRLPLLPWQGGAKGKFIRIVPTEVTGRRFPIVSPEWWRTPLQDVPRSAEE</sequence>
<accession>A0ABV0IHC4</accession>
<dbReference type="Pfam" id="PF12900">
    <property type="entry name" value="Pyridox_ox_2"/>
    <property type="match status" value="1"/>
</dbReference>
<evidence type="ECO:0000313" key="1">
    <source>
        <dbReference type="EMBL" id="MEO9246895.1"/>
    </source>
</evidence>
<evidence type="ECO:0000313" key="2">
    <source>
        <dbReference type="Proteomes" id="UP001484097"/>
    </source>
</evidence>
<dbReference type="InterPro" id="IPR024747">
    <property type="entry name" value="Pyridox_Oxase-rel"/>
</dbReference>
<dbReference type="RefSeq" id="WP_347919227.1">
    <property type="nucleotide sequence ID" value="NZ_JBDXMX010000002.1"/>
</dbReference>
<dbReference type="SUPFAM" id="SSF50475">
    <property type="entry name" value="FMN-binding split barrel"/>
    <property type="match status" value="1"/>
</dbReference>
<dbReference type="InterPro" id="IPR012349">
    <property type="entry name" value="Split_barrel_FMN-bd"/>
</dbReference>
<name>A0ABV0IHC4_9MICC</name>
<organism evidence="1 2">
    <name type="scientific">Citricoccus nitrophenolicus</name>
    <dbReference type="NCBI Taxonomy" id="863575"/>
    <lineage>
        <taxon>Bacteria</taxon>
        <taxon>Bacillati</taxon>
        <taxon>Actinomycetota</taxon>
        <taxon>Actinomycetes</taxon>
        <taxon>Micrococcales</taxon>
        <taxon>Micrococcaceae</taxon>
        <taxon>Citricoccus</taxon>
    </lineage>
</organism>
<keyword evidence="2" id="KW-1185">Reference proteome</keyword>
<reference evidence="1 2" key="1">
    <citation type="submission" date="2024-05" db="EMBL/GenBank/DDBJ databases">
        <authorList>
            <person name="Yi C."/>
        </authorList>
    </citation>
    <scope>NUCLEOTIDE SEQUENCE [LARGE SCALE GENOMIC DNA]</scope>
    <source>
        <strain evidence="1 2">XS13</strain>
    </source>
</reference>
<protein>
    <submittedName>
        <fullName evidence="1">Pyridoxamine 5'-phosphate oxidase family protein</fullName>
    </submittedName>
</protein>
<gene>
    <name evidence="1" type="ORF">ABDK96_04300</name>
</gene>
<dbReference type="EMBL" id="JBDXMX010000002">
    <property type="protein sequence ID" value="MEO9246895.1"/>
    <property type="molecule type" value="Genomic_DNA"/>
</dbReference>
<dbReference type="Gene3D" id="2.30.110.10">
    <property type="entry name" value="Electron Transport, Fmn-binding Protein, Chain A"/>
    <property type="match status" value="1"/>
</dbReference>
<dbReference type="Proteomes" id="UP001484097">
    <property type="component" value="Unassembled WGS sequence"/>
</dbReference>
<proteinExistence type="predicted"/>